<dbReference type="Pfam" id="PF02661">
    <property type="entry name" value="Fic"/>
    <property type="match status" value="1"/>
</dbReference>
<evidence type="ECO:0000256" key="2">
    <source>
        <dbReference type="PIRSR" id="PIRSR640198-2"/>
    </source>
</evidence>
<dbReference type="GO" id="GO:0005524">
    <property type="term" value="F:ATP binding"/>
    <property type="evidence" value="ECO:0007669"/>
    <property type="project" value="UniProtKB-KW"/>
</dbReference>
<accession>A0A098SB31</accession>
<dbReference type="OrthoDB" id="9814400at2"/>
<reference evidence="5 6" key="1">
    <citation type="journal article" date="2014" name="Int. J. Syst. Evol. Microbiol.">
        <title>Phaeodactylibacter xiamenensis gen. nov., sp. nov., a member of the family Saprospiraceae isolated from the marine alga Phaeodactylum tricornutum.</title>
        <authorList>
            <person name="Chen Z.Jr."/>
            <person name="Lei X."/>
            <person name="Lai Q."/>
            <person name="Li Y."/>
            <person name="Zhang B."/>
            <person name="Zhang J."/>
            <person name="Zhang H."/>
            <person name="Yang L."/>
            <person name="Zheng W."/>
            <person name="Tian Y."/>
            <person name="Yu Z."/>
            <person name="Xu H.Jr."/>
            <person name="Zheng T."/>
        </authorList>
    </citation>
    <scope>NUCLEOTIDE SEQUENCE [LARGE SCALE GENOMIC DNA]</scope>
    <source>
        <strain evidence="5 6">KD52</strain>
    </source>
</reference>
<dbReference type="STRING" id="1524460.IX84_06775"/>
<evidence type="ECO:0000256" key="3">
    <source>
        <dbReference type="PIRSR" id="PIRSR640198-3"/>
    </source>
</evidence>
<evidence type="ECO:0000313" key="6">
    <source>
        <dbReference type="Proteomes" id="UP000029736"/>
    </source>
</evidence>
<dbReference type="Proteomes" id="UP000029736">
    <property type="component" value="Unassembled WGS sequence"/>
</dbReference>
<feature type="site" description="Important for autoinhibition of adenylyltransferase activity" evidence="3">
    <location>
        <position position="54"/>
    </location>
</feature>
<dbReference type="InterPro" id="IPR040198">
    <property type="entry name" value="Fido_containing"/>
</dbReference>
<evidence type="ECO:0000313" key="5">
    <source>
        <dbReference type="EMBL" id="KGE88828.1"/>
    </source>
</evidence>
<evidence type="ECO:0000259" key="4">
    <source>
        <dbReference type="PROSITE" id="PS51459"/>
    </source>
</evidence>
<dbReference type="PROSITE" id="PS51459">
    <property type="entry name" value="FIDO"/>
    <property type="match status" value="1"/>
</dbReference>
<keyword evidence="6" id="KW-1185">Reference proteome</keyword>
<dbReference type="SUPFAM" id="SSF140931">
    <property type="entry name" value="Fic-like"/>
    <property type="match status" value="1"/>
</dbReference>
<dbReference type="AlphaFoldDB" id="A0A098SB31"/>
<protein>
    <submittedName>
        <fullName evidence="5">Cell filamentation protein Fic</fullName>
    </submittedName>
</protein>
<feature type="binding site" evidence="2">
    <location>
        <begin position="218"/>
        <end position="219"/>
    </location>
    <ligand>
        <name>ATP</name>
        <dbReference type="ChEBI" id="CHEBI:30616"/>
    </ligand>
</feature>
<feature type="domain" description="Fido" evidence="4">
    <location>
        <begin position="98"/>
        <end position="240"/>
    </location>
</feature>
<keyword evidence="2" id="KW-0067">ATP-binding</keyword>
<feature type="active site" evidence="1">
    <location>
        <position position="177"/>
    </location>
</feature>
<feature type="binding site" evidence="2">
    <location>
        <begin position="181"/>
        <end position="188"/>
    </location>
    <ligand>
        <name>ATP</name>
        <dbReference type="ChEBI" id="CHEBI:30616"/>
    </ligand>
</feature>
<sequence>MQHKYFEPTAEIVNLSTDIGHLLGVIDGSQLRKPQPTLRKRNKIKTIRASLAIEGNTLTEAQVTAILDNKPVIGPQKDILEVRNAIKAYESLPDFNPYAELDYLRAHQILMEGLVDKAGQYRTEGVGVFQGNQVAHLAPPAWNVPHLMSQLFAYLLSGTENLIIKSCIFHYEMEFIHPFSDGNGRMGRLWQTRLLMEANPVFEFLPVEKAIKDSQEDYYKALSDSDRSGLSTTFVVYALKKIRSSLQEMIKLSTPPANAEERIQYFMEQHDQPFFTRKDYRAVFPNLSTSTASRDLQAAVQQGLLLKTGDKRNTTYERR</sequence>
<dbReference type="Gene3D" id="1.10.3290.10">
    <property type="entry name" value="Fido-like domain"/>
    <property type="match status" value="1"/>
</dbReference>
<gene>
    <name evidence="5" type="ORF">IX84_06775</name>
</gene>
<dbReference type="InterPro" id="IPR036597">
    <property type="entry name" value="Fido-like_dom_sf"/>
</dbReference>
<dbReference type="EMBL" id="JPOS01000016">
    <property type="protein sequence ID" value="KGE88828.1"/>
    <property type="molecule type" value="Genomic_DNA"/>
</dbReference>
<keyword evidence="2" id="KW-0547">Nucleotide-binding</keyword>
<organism evidence="5 6">
    <name type="scientific">Phaeodactylibacter xiamenensis</name>
    <dbReference type="NCBI Taxonomy" id="1524460"/>
    <lineage>
        <taxon>Bacteria</taxon>
        <taxon>Pseudomonadati</taxon>
        <taxon>Bacteroidota</taxon>
        <taxon>Saprospiria</taxon>
        <taxon>Saprospirales</taxon>
        <taxon>Haliscomenobacteraceae</taxon>
        <taxon>Phaeodactylibacter</taxon>
    </lineage>
</organism>
<proteinExistence type="predicted"/>
<dbReference type="RefSeq" id="WP_044217737.1">
    <property type="nucleotide sequence ID" value="NZ_JBKAGJ010000001.1"/>
</dbReference>
<name>A0A098SB31_9BACT</name>
<evidence type="ECO:0000256" key="1">
    <source>
        <dbReference type="PIRSR" id="PIRSR640198-1"/>
    </source>
</evidence>
<comment type="caution">
    <text evidence="5">The sequence shown here is derived from an EMBL/GenBank/DDBJ whole genome shotgun (WGS) entry which is preliminary data.</text>
</comment>
<dbReference type="PANTHER" id="PTHR13504">
    <property type="entry name" value="FIDO DOMAIN-CONTAINING PROTEIN DDB_G0283145"/>
    <property type="match status" value="1"/>
</dbReference>
<dbReference type="PANTHER" id="PTHR13504:SF38">
    <property type="entry name" value="FIDO DOMAIN-CONTAINING PROTEIN"/>
    <property type="match status" value="1"/>
</dbReference>
<dbReference type="InterPro" id="IPR003812">
    <property type="entry name" value="Fido"/>
</dbReference>